<organism evidence="1 2">
    <name type="scientific">Phytohabitans flavus</name>
    <dbReference type="NCBI Taxonomy" id="1076124"/>
    <lineage>
        <taxon>Bacteria</taxon>
        <taxon>Bacillati</taxon>
        <taxon>Actinomycetota</taxon>
        <taxon>Actinomycetes</taxon>
        <taxon>Micromonosporales</taxon>
        <taxon>Micromonosporaceae</taxon>
    </lineage>
</organism>
<dbReference type="KEGG" id="pfla:Pflav_000490"/>
<keyword evidence="2" id="KW-1185">Reference proteome</keyword>
<dbReference type="AlphaFoldDB" id="A0A6F8XIK9"/>
<evidence type="ECO:0000313" key="1">
    <source>
        <dbReference type="EMBL" id="BCB73639.1"/>
    </source>
</evidence>
<proteinExistence type="predicted"/>
<sequence>MSRRRGSIPFPSLRPETLALKLAELAQYLALWDGGHAVTQAQVREFLEQVVVQLQDFPQPPWTIDGRTSS</sequence>
<gene>
    <name evidence="1" type="ORF">Pflav_000490</name>
</gene>
<dbReference type="EMBL" id="AP022870">
    <property type="protein sequence ID" value="BCB73639.1"/>
    <property type="molecule type" value="Genomic_DNA"/>
</dbReference>
<reference evidence="1 2" key="1">
    <citation type="submission" date="2020-03" db="EMBL/GenBank/DDBJ databases">
        <title>Whole genome shotgun sequence of Phytohabitans flavus NBRC 107702.</title>
        <authorList>
            <person name="Komaki H."/>
            <person name="Tamura T."/>
        </authorList>
    </citation>
    <scope>NUCLEOTIDE SEQUENCE [LARGE SCALE GENOMIC DNA]</scope>
    <source>
        <strain evidence="1 2">NBRC 107702</strain>
    </source>
</reference>
<accession>A0A6F8XIK9</accession>
<name>A0A6F8XIK9_9ACTN</name>
<evidence type="ECO:0000313" key="2">
    <source>
        <dbReference type="Proteomes" id="UP000502508"/>
    </source>
</evidence>
<protein>
    <submittedName>
        <fullName evidence="1">Uncharacterized protein</fullName>
    </submittedName>
</protein>
<dbReference type="Proteomes" id="UP000502508">
    <property type="component" value="Chromosome"/>
</dbReference>
<reference evidence="1 2" key="2">
    <citation type="submission" date="2020-03" db="EMBL/GenBank/DDBJ databases">
        <authorList>
            <person name="Ichikawa N."/>
            <person name="Kimura A."/>
            <person name="Kitahashi Y."/>
            <person name="Uohara A."/>
        </authorList>
    </citation>
    <scope>NUCLEOTIDE SEQUENCE [LARGE SCALE GENOMIC DNA]</scope>
    <source>
        <strain evidence="1 2">NBRC 107702</strain>
    </source>
</reference>